<protein>
    <recommendedName>
        <fullName evidence="5">Tetratricopeptide repeat protein</fullName>
    </recommendedName>
</protein>
<feature type="transmembrane region" description="Helical" evidence="2">
    <location>
        <begin position="370"/>
        <end position="389"/>
    </location>
</feature>
<dbReference type="EMBL" id="JACOOJ010000050">
    <property type="protein sequence ID" value="MBC5634822.1"/>
    <property type="molecule type" value="Genomic_DNA"/>
</dbReference>
<keyword evidence="1" id="KW-0175">Coiled coil</keyword>
<dbReference type="Gene3D" id="1.25.40.10">
    <property type="entry name" value="Tetratricopeptide repeat domain"/>
    <property type="match status" value="1"/>
</dbReference>
<comment type="caution">
    <text evidence="3">The sequence shown here is derived from an EMBL/GenBank/DDBJ whole genome shotgun (WGS) entry which is preliminary data.</text>
</comment>
<sequence>MVYICSLLFALILVSCEKRVAPFPDYEVAEALLMDNPDSLAVWLEERIDPALLPDSLKAEYGWWITRLHDRQKRSLMNDSIIQYALRYFEEIDSPRLPYTYVLAGMQKNWAGDKSKEEIEYIKKGWQLAENLRDTARFIDIGSKLARVYFLLNERRLSVDASNRVIPYTEEGSERRMVELYTAGCCYAQLGKTDSMRLYMEEAVRLARKFNNRMEFYIVRNYIDCLNATGRNEEIRTLLDDFYKRFPLTSDNDYPVKEFAYACLWMNLGKMDSVRACLDRLDRYGKTVVDRSYQNKYKISILYITELLHTAYKAKVGQPVDLIDMYMVSEMVANWEANRMGIDKERILSQNKLERSNLLLKIKEEQGRQLILYILLAAGFVVAVLVYLYQRKLLKKERYLQQVKEQMRLNRIALSENEQQMRRNEEIIQALSAQLDGQGNLNDQLRDRQEEIEQIREENNLLSIEKQRLQQEMNRLQQTVPEKSIEMEAYERMVEQNITFVTCAKQLSGILISRHEHLKRLQEGEFKHLSDIDWPSVYETLDRLFNNYTKRLRQNYPLLTEEDIQCCCLIKLQLSTSAIARLYGIAPPSVTKRKQRIKERINQAKAGLIGREQPVDVYLWGY</sequence>
<keyword evidence="4" id="KW-1185">Reference proteome</keyword>
<accession>A0ABR7DTY8</accession>
<keyword evidence="2" id="KW-1133">Transmembrane helix</keyword>
<dbReference type="Proteomes" id="UP000651475">
    <property type="component" value="Unassembled WGS sequence"/>
</dbReference>
<reference evidence="3 4" key="1">
    <citation type="submission" date="2020-08" db="EMBL/GenBank/DDBJ databases">
        <title>Genome public.</title>
        <authorList>
            <person name="Liu C."/>
            <person name="Sun Q."/>
        </authorList>
    </citation>
    <scope>NUCLEOTIDE SEQUENCE [LARGE SCALE GENOMIC DNA]</scope>
    <source>
        <strain evidence="3 4">NSJ-79</strain>
    </source>
</reference>
<feature type="coiled-coil region" evidence="1">
    <location>
        <begin position="414"/>
        <end position="486"/>
    </location>
</feature>
<name>A0ABR7DTY8_9BACT</name>
<evidence type="ECO:0008006" key="5">
    <source>
        <dbReference type="Google" id="ProtNLM"/>
    </source>
</evidence>
<dbReference type="SUPFAM" id="SSF46894">
    <property type="entry name" value="C-terminal effector domain of the bipartite response regulators"/>
    <property type="match status" value="1"/>
</dbReference>
<evidence type="ECO:0000256" key="1">
    <source>
        <dbReference type="SAM" id="Coils"/>
    </source>
</evidence>
<dbReference type="SUPFAM" id="SSF48452">
    <property type="entry name" value="TPR-like"/>
    <property type="match status" value="1"/>
</dbReference>
<evidence type="ECO:0000256" key="2">
    <source>
        <dbReference type="SAM" id="Phobius"/>
    </source>
</evidence>
<gene>
    <name evidence="3" type="ORF">H8S65_18930</name>
</gene>
<proteinExistence type="predicted"/>
<dbReference type="InterPro" id="IPR011990">
    <property type="entry name" value="TPR-like_helical_dom_sf"/>
</dbReference>
<evidence type="ECO:0000313" key="3">
    <source>
        <dbReference type="EMBL" id="MBC5634822.1"/>
    </source>
</evidence>
<evidence type="ECO:0000313" key="4">
    <source>
        <dbReference type="Proteomes" id="UP000651475"/>
    </source>
</evidence>
<dbReference type="InterPro" id="IPR016032">
    <property type="entry name" value="Sig_transdc_resp-reg_C-effctor"/>
</dbReference>
<organism evidence="3 4">
    <name type="scientific">Parabacteroides hominis</name>
    <dbReference type="NCBI Taxonomy" id="2763057"/>
    <lineage>
        <taxon>Bacteria</taxon>
        <taxon>Pseudomonadati</taxon>
        <taxon>Bacteroidota</taxon>
        <taxon>Bacteroidia</taxon>
        <taxon>Bacteroidales</taxon>
        <taxon>Tannerellaceae</taxon>
        <taxon>Parabacteroides</taxon>
    </lineage>
</organism>
<keyword evidence="2" id="KW-0472">Membrane</keyword>
<keyword evidence="2" id="KW-0812">Transmembrane</keyword>